<dbReference type="OrthoDB" id="1609566at2759"/>
<feature type="region of interest" description="Disordered" evidence="1">
    <location>
        <begin position="312"/>
        <end position="337"/>
    </location>
</feature>
<proteinExistence type="predicted"/>
<dbReference type="PANTHER" id="PTHR33116:SF80">
    <property type="entry name" value="REVERSE TRANSCRIPTASE ZINC-BINDING DOMAIN-CONTAINING PROTEIN"/>
    <property type="match status" value="1"/>
</dbReference>
<gene>
    <name evidence="3" type="ORF">ISN44_As10g011290</name>
</gene>
<name>A0A8T1ZU50_ARASU</name>
<dbReference type="GO" id="GO:0003964">
    <property type="term" value="F:RNA-directed DNA polymerase activity"/>
    <property type="evidence" value="ECO:0007669"/>
    <property type="project" value="UniProtKB-KW"/>
</dbReference>
<keyword evidence="3" id="KW-0695">RNA-directed DNA polymerase</keyword>
<feature type="region of interest" description="Disordered" evidence="1">
    <location>
        <begin position="1"/>
        <end position="54"/>
    </location>
</feature>
<evidence type="ECO:0000259" key="2">
    <source>
        <dbReference type="PROSITE" id="PS50878"/>
    </source>
</evidence>
<dbReference type="InterPro" id="IPR005135">
    <property type="entry name" value="Endo/exonuclease/phosphatase"/>
</dbReference>
<protein>
    <submittedName>
        <fullName evidence="3">Reverse transcriptase domain</fullName>
    </submittedName>
</protein>
<dbReference type="InterPro" id="IPR000477">
    <property type="entry name" value="RT_dom"/>
</dbReference>
<keyword evidence="3" id="KW-0548">Nucleotidyltransferase</keyword>
<feature type="compositionally biased region" description="Low complexity" evidence="1">
    <location>
        <begin position="17"/>
        <end position="26"/>
    </location>
</feature>
<dbReference type="Pfam" id="PF14111">
    <property type="entry name" value="DUF4283"/>
    <property type="match status" value="1"/>
</dbReference>
<keyword evidence="4" id="KW-1185">Reference proteome</keyword>
<sequence length="1578" mass="176594">MRNKKSSKKRSPPPAVSPSQPSASSPEIVCVPAAPAPQTPSSFCPPDVSSSTPLQSAVVPITAPNAPVSASALSKAIPVSSDLALISPDPVVSSTSANAPQEASRGKAQPLPFLPGTIHSIVNGIWSRFHRDISVTKMEGNAYLFRIPNSSTRNRVLSQGLWQIDGLTMFVAKWEPGPIPKKPELSSAPVWLELRNVPFQLFNEDGFEFIAGLVGEPKGLHPSTANLTNLEVAKVFTLIDPRKPLPEAVNVQFPTGEISRVLVSSPWMPPICSFCKEVGHSLKRCKLAPISCSVCNSACHPSDACPRAKAKVKKKTQKRSKDAAPSVSVSAPPAAQNASLPSALCNAKAEPSSKGKEKAVDVAIASPSCSLPDATIPKTLTASSSEWIQVKPRSSQKKALGAVLPGSSAVQESFCIDIGLEQIQVETKELEETSLSSDSSDVHSGEEGVDPEIDETHFLKMFSQRQQRILGKIWIMWHPSVKVSIISKSLQMMTCDVILTNSQSEIVISFVYAANEESARRELWNEIVNVSCLQRVRGKPWTVLGDFNQVLYPNDHSFSLNPNVDLPTRLFRDCLLDAELSDLTYRGCTFTWWNKRTVNPVAKKIDRILVNEQWLLSFPRSFGYFGEPDFSDHASCCITLRLPSQRSRKAFRFQNFLLQNSEFVPLISHQWFSFNFVGSAMYRLSKKLKALKSVIREFSRDNYSDLEKRVKEAHSTVLVLQHQLLSNPTDANALLERSANEKWQILLKAEESFLYQRSRVTWLREGDLNTAYFHRITAARQAINHIHFLVDFAGNIFDSQQAIQEHCVDYFSNLLGGSEEAPQFDQADLSTGLDGYSVEFFRSCWHVVGPELVEAVAEFFRTGQILNKWNATTLILIPKIPNASSTSEFRPISLCNTVYKVISKLLAGRLQTLLPCFISNSQSAFLPGRLLAENVLLASELVNGYGRKNIGPSGMLKVDLRKAFDSVKWEFILAILRALHFPDRFTAWISQCISTPQFSVSVNGQTSGYFKSSRGLRQGDPISPYLFVLAMEVFSRLMRSSFAAGFINHHPKTKELDISHLMFADDVMVFFDGSMFSLQGIADTMDTFASWSGLRMNCDKTQLFTAGLSPLESTELASSGFSIGSLPIRYLGLPLMCRKLRISEFSPLIDKMTKKFNAWAVSSLSFAGRLLLIKSVIYGLFNFWASTFILPKACIKKMESLCARFLWSGSIERVSGAKVAWAAVCYPKSEGGLGLRRMGIWNSTLCLKLIWLLFSGSGSLWVAWHKHHHLRGKSFWSVKEKATDSWNWRSLIQQRHLAMPFVKCTIGNGETASFWFDNWCPLGPLITFVGENGPMEFQIHTQASVADACDDTGWKIPPLILSQSSTLASHLSHISLPLNETDSDYYSWVVLNKKFQSFPTSKTWDIIRPRDSLKEWVSSVWFKGATPKHAFTMWVSQLDRLPTRARLASWGLPVPETCCLCSASDETRDHLLLRCRYSEQVWQLIQLRLRLNPCVFYTWSSLLAWTKLKTASSPPILRKLAAHATVYHIWKQRNNILHNQVSVSPAILFREIDRELRNTISARRHRKQFRDLMVLWIR</sequence>
<dbReference type="InterPro" id="IPR025558">
    <property type="entry name" value="DUF4283"/>
</dbReference>
<dbReference type="Pfam" id="PF13966">
    <property type="entry name" value="zf-RVT"/>
    <property type="match status" value="1"/>
</dbReference>
<evidence type="ECO:0000256" key="1">
    <source>
        <dbReference type="SAM" id="MobiDB-lite"/>
    </source>
</evidence>
<dbReference type="Proteomes" id="UP000694251">
    <property type="component" value="Chromosome 10"/>
</dbReference>
<accession>A0A8T1ZU50</accession>
<evidence type="ECO:0000313" key="4">
    <source>
        <dbReference type="Proteomes" id="UP000694251"/>
    </source>
</evidence>
<dbReference type="Pfam" id="PF03372">
    <property type="entry name" value="Exo_endo_phos"/>
    <property type="match status" value="1"/>
</dbReference>
<dbReference type="PROSITE" id="PS50878">
    <property type="entry name" value="RT_POL"/>
    <property type="match status" value="1"/>
</dbReference>
<organism evidence="3 4">
    <name type="scientific">Arabidopsis suecica</name>
    <name type="common">Swedish thale-cress</name>
    <name type="synonym">Cardaminopsis suecica</name>
    <dbReference type="NCBI Taxonomy" id="45249"/>
    <lineage>
        <taxon>Eukaryota</taxon>
        <taxon>Viridiplantae</taxon>
        <taxon>Streptophyta</taxon>
        <taxon>Embryophyta</taxon>
        <taxon>Tracheophyta</taxon>
        <taxon>Spermatophyta</taxon>
        <taxon>Magnoliopsida</taxon>
        <taxon>eudicotyledons</taxon>
        <taxon>Gunneridae</taxon>
        <taxon>Pentapetalae</taxon>
        <taxon>rosids</taxon>
        <taxon>malvids</taxon>
        <taxon>Brassicales</taxon>
        <taxon>Brassicaceae</taxon>
        <taxon>Camelineae</taxon>
        <taxon>Arabidopsis</taxon>
    </lineage>
</organism>
<dbReference type="EMBL" id="JAEFBJ010000010">
    <property type="protein sequence ID" value="KAG7564362.1"/>
    <property type="molecule type" value="Genomic_DNA"/>
</dbReference>
<reference evidence="3 4" key="1">
    <citation type="submission" date="2020-12" db="EMBL/GenBank/DDBJ databases">
        <title>Concerted genomic and epigenomic changes stabilize Arabidopsis allopolyploids.</title>
        <authorList>
            <person name="Chen Z."/>
        </authorList>
    </citation>
    <scope>NUCLEOTIDE SEQUENCE [LARGE SCALE GENOMIC DNA]</scope>
    <source>
        <strain evidence="3">As9502</strain>
        <tissue evidence="3">Leaf</tissue>
    </source>
</reference>
<dbReference type="Pfam" id="PF00078">
    <property type="entry name" value="RVT_1"/>
    <property type="match status" value="1"/>
</dbReference>
<feature type="compositionally biased region" description="Basic residues" evidence="1">
    <location>
        <begin position="1"/>
        <end position="11"/>
    </location>
</feature>
<feature type="domain" description="Reverse transcriptase" evidence="2">
    <location>
        <begin position="858"/>
        <end position="1135"/>
    </location>
</feature>
<evidence type="ECO:0000313" key="3">
    <source>
        <dbReference type="EMBL" id="KAG7564362.1"/>
    </source>
</evidence>
<keyword evidence="3" id="KW-0808">Transferase</keyword>
<feature type="compositionally biased region" description="Low complexity" evidence="1">
    <location>
        <begin position="323"/>
        <end position="335"/>
    </location>
</feature>
<comment type="caution">
    <text evidence="3">The sequence shown here is derived from an EMBL/GenBank/DDBJ whole genome shotgun (WGS) entry which is preliminary data.</text>
</comment>
<dbReference type="PANTHER" id="PTHR33116">
    <property type="entry name" value="REVERSE TRANSCRIPTASE ZINC-BINDING DOMAIN-CONTAINING PROTEIN-RELATED-RELATED"/>
    <property type="match status" value="1"/>
</dbReference>
<dbReference type="InterPro" id="IPR026960">
    <property type="entry name" value="RVT-Znf"/>
</dbReference>
<dbReference type="CDD" id="cd01650">
    <property type="entry name" value="RT_nLTR_like"/>
    <property type="match status" value="1"/>
</dbReference>